<protein>
    <submittedName>
        <fullName evidence="3">Heterokaryon incompatibility protein 6, OR allele</fullName>
    </submittedName>
</protein>
<gene>
    <name evidence="3" type="ORF">VP1G_01926</name>
</gene>
<feature type="transmembrane region" description="Helical" evidence="1">
    <location>
        <begin position="314"/>
        <end position="336"/>
    </location>
</feature>
<proteinExistence type="predicted"/>
<dbReference type="Pfam" id="PF06985">
    <property type="entry name" value="HET"/>
    <property type="match status" value="1"/>
</dbReference>
<evidence type="ECO:0000313" key="4">
    <source>
        <dbReference type="Proteomes" id="UP000078576"/>
    </source>
</evidence>
<dbReference type="AlphaFoldDB" id="A0A194US40"/>
<keyword evidence="1" id="KW-1133">Transmembrane helix</keyword>
<name>A0A194US40_CYTMA</name>
<evidence type="ECO:0000259" key="2">
    <source>
        <dbReference type="Pfam" id="PF06985"/>
    </source>
</evidence>
<dbReference type="OrthoDB" id="2157530at2759"/>
<feature type="domain" description="Heterokaryon incompatibility" evidence="2">
    <location>
        <begin position="68"/>
        <end position="222"/>
    </location>
</feature>
<dbReference type="Proteomes" id="UP000078576">
    <property type="component" value="Unassembled WGS sequence"/>
</dbReference>
<keyword evidence="4" id="KW-1185">Reference proteome</keyword>
<reference evidence="4" key="1">
    <citation type="submission" date="2014-12" db="EMBL/GenBank/DDBJ databases">
        <title>Genome Sequence of Valsa Canker Pathogens Uncovers a Specific Adaption of Colonization on Woody Bark.</title>
        <authorList>
            <person name="Yin Z."/>
            <person name="Liu H."/>
            <person name="Gao X."/>
            <person name="Li Z."/>
            <person name="Song N."/>
            <person name="Ke X."/>
            <person name="Dai Q."/>
            <person name="Wu Y."/>
            <person name="Sun Y."/>
            <person name="Xu J.-R."/>
            <person name="Kang Z.K."/>
            <person name="Wang L."/>
            <person name="Huang L."/>
        </authorList>
    </citation>
    <scope>NUCLEOTIDE SEQUENCE [LARGE SCALE GENOMIC DNA]</scope>
    <source>
        <strain evidence="4">SXYL134</strain>
    </source>
</reference>
<dbReference type="PANTHER" id="PTHR24148">
    <property type="entry name" value="ANKYRIN REPEAT DOMAIN-CONTAINING PROTEIN 39 HOMOLOG-RELATED"/>
    <property type="match status" value="1"/>
</dbReference>
<dbReference type="EMBL" id="KN714674">
    <property type="protein sequence ID" value="KUI54495.1"/>
    <property type="molecule type" value="Genomic_DNA"/>
</dbReference>
<dbReference type="InterPro" id="IPR052895">
    <property type="entry name" value="HetReg/Transcr_Mod"/>
</dbReference>
<keyword evidence="1" id="KW-0812">Transmembrane</keyword>
<dbReference type="STRING" id="694573.A0A194US40"/>
<organism evidence="3 4">
    <name type="scientific">Cytospora mali</name>
    <name type="common">Apple Valsa canker fungus</name>
    <name type="synonym">Valsa mali</name>
    <dbReference type="NCBI Taxonomy" id="578113"/>
    <lineage>
        <taxon>Eukaryota</taxon>
        <taxon>Fungi</taxon>
        <taxon>Dikarya</taxon>
        <taxon>Ascomycota</taxon>
        <taxon>Pezizomycotina</taxon>
        <taxon>Sordariomycetes</taxon>
        <taxon>Sordariomycetidae</taxon>
        <taxon>Diaporthales</taxon>
        <taxon>Cytosporaceae</taxon>
        <taxon>Cytospora</taxon>
    </lineage>
</organism>
<keyword evidence="1" id="KW-0472">Membrane</keyword>
<sequence length="722" mass="81860">MNPQDESEKRARNDLYKKSFPVANPRKLIKTTKIRVLIVDDVLGSKERPNIRGRLQCIDLNDMTRIQFDALSYSWGDIKYKAPILCNGVKVEVTLNCISAIYHLYRLQSHRRMQEPLTIWIDAICIDQEDEEEKTALQMPLMGRIYANARETYFWLGEGSGVTDQAMAYLSGGCLAVRAARNLRNGFIILWCIITRYWRLINSGLAEVSGRDWVNRVWTLQECILSRNGTVVCGDKAVPWIDCVRNVTIMGAGVFPIFPPEQWHQWANLIAFWLNTAEPDTHGTLKGEKRSKKLSREVGQYRTRAEAAWNVGQNLSLCLSLLIIIITVAALDLWIWQCIATSGSPKRECYICFVVIQCGFIFLFWDRGGALSKNQNRPWPPVVPHENVWHEVKRRDCTNPEDKFFGVAALIDGQPFLEAKREEDLPVRSDELENYRLGRIYTHLSVELLLKTRSLDILLIGPYHGSRSPSWVVEWRSPANKGDEPSGPENTLMYADALGRGIWLGFRYYRRLGGLWGLSDSRGFTQFRGATSDSRHHWNQKSIKSLRDVHIEAQTGVEERDLVVTGRIIAEITLVNEVPILEAFRDVTQGLDPDQVDICTKYLLLISGLQARGEDGKPFKGQRLSQFISNTGTALAQCSGSDYKGFGITYWDNKRSSLDKQQSKEGDLVALIAGMSLPMVVRRNANEDDKFDVVGPAFFGGLMNGCVWDRVSTNGLRDIVLC</sequence>
<dbReference type="PANTHER" id="PTHR24148:SF64">
    <property type="entry name" value="HETEROKARYON INCOMPATIBILITY DOMAIN-CONTAINING PROTEIN"/>
    <property type="match status" value="1"/>
</dbReference>
<evidence type="ECO:0000313" key="3">
    <source>
        <dbReference type="EMBL" id="KUI54495.1"/>
    </source>
</evidence>
<accession>A0A194US40</accession>
<dbReference type="InterPro" id="IPR010730">
    <property type="entry name" value="HET"/>
</dbReference>
<evidence type="ECO:0000256" key="1">
    <source>
        <dbReference type="SAM" id="Phobius"/>
    </source>
</evidence>